<keyword evidence="3" id="KW-1185">Reference proteome</keyword>
<evidence type="ECO:0000256" key="1">
    <source>
        <dbReference type="SAM" id="MobiDB-lite"/>
    </source>
</evidence>
<name>A0ABW1Z9W6_9BACT</name>
<dbReference type="Proteomes" id="UP001596391">
    <property type="component" value="Unassembled WGS sequence"/>
</dbReference>
<proteinExistence type="predicted"/>
<protein>
    <recommendedName>
        <fullName evidence="4">Phage head morphogenesis domain-containing protein</fullName>
    </recommendedName>
</protein>
<organism evidence="2 3">
    <name type="scientific">Granulicella cerasi</name>
    <dbReference type="NCBI Taxonomy" id="741063"/>
    <lineage>
        <taxon>Bacteria</taxon>
        <taxon>Pseudomonadati</taxon>
        <taxon>Acidobacteriota</taxon>
        <taxon>Terriglobia</taxon>
        <taxon>Terriglobales</taxon>
        <taxon>Acidobacteriaceae</taxon>
        <taxon>Granulicella</taxon>
    </lineage>
</organism>
<feature type="compositionally biased region" description="Basic and acidic residues" evidence="1">
    <location>
        <begin position="83"/>
        <end position="100"/>
    </location>
</feature>
<sequence length="135" mass="14907">MPKKHVEAIYQAALRSVSAGKDLHLLSNALMEIAGMTRGQAGQVALSLNDKATAMIEQERRGSLGITHAIWMYAAPCMNDPRNPSESDMQRDAAHRAANGKKYETSKGMYLNGKWTRPRVEDGCKCVSRSVMPWS</sequence>
<evidence type="ECO:0008006" key="4">
    <source>
        <dbReference type="Google" id="ProtNLM"/>
    </source>
</evidence>
<reference evidence="3" key="1">
    <citation type="journal article" date="2019" name="Int. J. Syst. Evol. Microbiol.">
        <title>The Global Catalogue of Microorganisms (GCM) 10K type strain sequencing project: providing services to taxonomists for standard genome sequencing and annotation.</title>
        <authorList>
            <consortium name="The Broad Institute Genomics Platform"/>
            <consortium name="The Broad Institute Genome Sequencing Center for Infectious Disease"/>
            <person name="Wu L."/>
            <person name="Ma J."/>
        </authorList>
    </citation>
    <scope>NUCLEOTIDE SEQUENCE [LARGE SCALE GENOMIC DNA]</scope>
    <source>
        <strain evidence="3">CGMCC 1.16026</strain>
    </source>
</reference>
<accession>A0ABW1Z9W6</accession>
<gene>
    <name evidence="2" type="ORF">ACFQBQ_07875</name>
</gene>
<evidence type="ECO:0000313" key="3">
    <source>
        <dbReference type="Proteomes" id="UP001596391"/>
    </source>
</evidence>
<dbReference type="RefSeq" id="WP_263371873.1">
    <property type="nucleotide sequence ID" value="NZ_JAGSYD010000003.1"/>
</dbReference>
<feature type="region of interest" description="Disordered" evidence="1">
    <location>
        <begin position="81"/>
        <end position="100"/>
    </location>
</feature>
<dbReference type="EMBL" id="JBHSWI010000001">
    <property type="protein sequence ID" value="MFC6645506.1"/>
    <property type="molecule type" value="Genomic_DNA"/>
</dbReference>
<evidence type="ECO:0000313" key="2">
    <source>
        <dbReference type="EMBL" id="MFC6645506.1"/>
    </source>
</evidence>
<comment type="caution">
    <text evidence="2">The sequence shown here is derived from an EMBL/GenBank/DDBJ whole genome shotgun (WGS) entry which is preliminary data.</text>
</comment>